<name>A0A9W6VDQ6_9PSEU</name>
<dbReference type="EMBL" id="BSTI01000003">
    <property type="protein sequence ID" value="GLY65000.1"/>
    <property type="molecule type" value="Genomic_DNA"/>
</dbReference>
<dbReference type="Pfam" id="PF13450">
    <property type="entry name" value="NAD_binding_8"/>
    <property type="match status" value="1"/>
</dbReference>
<dbReference type="InterPro" id="IPR036188">
    <property type="entry name" value="FAD/NAD-bd_sf"/>
</dbReference>
<gene>
    <name evidence="1" type="ORF">Atai01_16190</name>
</gene>
<dbReference type="Gene3D" id="3.50.50.60">
    <property type="entry name" value="FAD/NAD(P)-binding domain"/>
    <property type="match status" value="1"/>
</dbReference>
<dbReference type="PRINTS" id="PR00411">
    <property type="entry name" value="PNDRDTASEI"/>
</dbReference>
<reference evidence="1" key="1">
    <citation type="submission" date="2023-03" db="EMBL/GenBank/DDBJ databases">
        <title>Amycolatopsis taiwanensis NBRC 103393.</title>
        <authorList>
            <person name="Ichikawa N."/>
            <person name="Sato H."/>
            <person name="Tonouchi N."/>
        </authorList>
    </citation>
    <scope>NUCLEOTIDE SEQUENCE</scope>
    <source>
        <strain evidence="1">NBRC 103393</strain>
    </source>
</reference>
<sequence>MAEAIVVGSGPNGLAAAVVLARAGLKVTVLEAAGEIGGGARSGEATLPGLLYDHCAAVHPIAAGSPFLGTLDLERYGLRWRHAPLPCAHPLPSGDAAVLHRSVEATAAALGVDGPRWRALFGPSADHYPALAGDLLRPVPHLPRRPLRLAQFGALAALPASTVAGLFRTGRARALFGGVAAHAIRPLDHVFTSAIALGLLSPVQHDGWPVAEGGSGRIAAALAAALTDFGGAVETGVHIRDAAELPPSAITMYDLAPAGVAAVLGDRLPSPVARAYQRFRNGPAVYKVDLAVAEGIPWRNPEVAEAGTVHVGGSFAQTAASLRTVHNGRMPAKPFVLVGQQYLADPTRSHGNIHPVSAYAHVPHAYPGDATDAIIARIEEFAPGFRDRILAISADSPADLANDNPNFIGGDILTGAKTPSQLLLGPRLVGNPYRTGIPGSYLCSAATPPGPGAHGMCGANAAAFALRDLRRRRRSP</sequence>
<dbReference type="RefSeq" id="WP_285486392.1">
    <property type="nucleotide sequence ID" value="NZ_BSTI01000003.1"/>
</dbReference>
<dbReference type="PRINTS" id="PR00368">
    <property type="entry name" value="FADPNR"/>
</dbReference>
<dbReference type="AlphaFoldDB" id="A0A9W6VDQ6"/>
<dbReference type="SUPFAM" id="SSF51905">
    <property type="entry name" value="FAD/NAD(P)-binding domain"/>
    <property type="match status" value="1"/>
</dbReference>
<dbReference type="PANTHER" id="PTHR10668">
    <property type="entry name" value="PHYTOENE DEHYDROGENASE"/>
    <property type="match status" value="1"/>
</dbReference>
<organism evidence="1 2">
    <name type="scientific">Amycolatopsis taiwanensis</name>
    <dbReference type="NCBI Taxonomy" id="342230"/>
    <lineage>
        <taxon>Bacteria</taxon>
        <taxon>Bacillati</taxon>
        <taxon>Actinomycetota</taxon>
        <taxon>Actinomycetes</taxon>
        <taxon>Pseudonocardiales</taxon>
        <taxon>Pseudonocardiaceae</taxon>
        <taxon>Amycolatopsis</taxon>
    </lineage>
</organism>
<keyword evidence="2" id="KW-1185">Reference proteome</keyword>
<accession>A0A9W6VDQ6</accession>
<dbReference type="PANTHER" id="PTHR10668:SF105">
    <property type="entry name" value="DEHYDROGENASE-RELATED"/>
    <property type="match status" value="1"/>
</dbReference>
<dbReference type="Proteomes" id="UP001165136">
    <property type="component" value="Unassembled WGS sequence"/>
</dbReference>
<evidence type="ECO:0000313" key="1">
    <source>
        <dbReference type="EMBL" id="GLY65000.1"/>
    </source>
</evidence>
<evidence type="ECO:0000313" key="2">
    <source>
        <dbReference type="Proteomes" id="UP001165136"/>
    </source>
</evidence>
<protein>
    <submittedName>
        <fullName evidence="1">Dehydrogenase</fullName>
    </submittedName>
</protein>
<comment type="caution">
    <text evidence="1">The sequence shown here is derived from an EMBL/GenBank/DDBJ whole genome shotgun (WGS) entry which is preliminary data.</text>
</comment>
<proteinExistence type="predicted"/>